<reference evidence="2 3" key="1">
    <citation type="submission" date="2023-08" db="EMBL/GenBank/DDBJ databases">
        <title>Annotated Genome Sequence of Vanrija albida AlHP1.</title>
        <authorList>
            <person name="Herzog R."/>
        </authorList>
    </citation>
    <scope>NUCLEOTIDE SEQUENCE [LARGE SCALE GENOMIC DNA]</scope>
    <source>
        <strain evidence="2 3">AlHP1</strain>
    </source>
</reference>
<organism evidence="2 3">
    <name type="scientific">Vanrija albida</name>
    <dbReference type="NCBI Taxonomy" id="181172"/>
    <lineage>
        <taxon>Eukaryota</taxon>
        <taxon>Fungi</taxon>
        <taxon>Dikarya</taxon>
        <taxon>Basidiomycota</taxon>
        <taxon>Agaricomycotina</taxon>
        <taxon>Tremellomycetes</taxon>
        <taxon>Trichosporonales</taxon>
        <taxon>Trichosporonaceae</taxon>
        <taxon>Vanrija</taxon>
    </lineage>
</organism>
<feature type="region of interest" description="Disordered" evidence="1">
    <location>
        <begin position="1"/>
        <end position="20"/>
    </location>
</feature>
<dbReference type="RefSeq" id="XP_069208048.1">
    <property type="nucleotide sequence ID" value="XM_069353406.1"/>
</dbReference>
<evidence type="ECO:0000313" key="2">
    <source>
        <dbReference type="EMBL" id="KAL1408104.1"/>
    </source>
</evidence>
<feature type="compositionally biased region" description="Basic and acidic residues" evidence="1">
    <location>
        <begin position="61"/>
        <end position="71"/>
    </location>
</feature>
<dbReference type="GeneID" id="95985950"/>
<feature type="region of interest" description="Disordered" evidence="1">
    <location>
        <begin position="47"/>
        <end position="73"/>
    </location>
</feature>
<protein>
    <recommendedName>
        <fullName evidence="4">Sorting nexin/Vps5-like C-terminal domain-containing protein</fullName>
    </recommendedName>
</protein>
<evidence type="ECO:0000256" key="1">
    <source>
        <dbReference type="SAM" id="MobiDB-lite"/>
    </source>
</evidence>
<keyword evidence="3" id="KW-1185">Reference proteome</keyword>
<name>A0ABR3Q079_9TREE</name>
<proteinExistence type="predicted"/>
<dbReference type="EMBL" id="JBBXJM010000004">
    <property type="protein sequence ID" value="KAL1408104.1"/>
    <property type="molecule type" value="Genomic_DNA"/>
</dbReference>
<sequence length="242" mass="25929">MKPPETIPEETADTGSSALDDPVELLADVTLLLGHLSPSLRTGFALPPSLAGGRPPGQHLRRGESESEGDRAASAALHRVLDRLRLASAEKEREGGVAALLVTLGAALEAEKARFRAVRAALVASRRGEYEASLAAVLAAEHARYAAALASIDRALAGRPDPQLSRRRVLEGGMHLAAVGHECRAARVRYQTLLELDFALAAQAHVGVLERLRREYEDGVGRLRTGYERATRGLGVRRSSWG</sequence>
<evidence type="ECO:0000313" key="3">
    <source>
        <dbReference type="Proteomes" id="UP001565368"/>
    </source>
</evidence>
<gene>
    <name evidence="2" type="ORF">Q8F55_004907</name>
</gene>
<comment type="caution">
    <text evidence="2">The sequence shown here is derived from an EMBL/GenBank/DDBJ whole genome shotgun (WGS) entry which is preliminary data.</text>
</comment>
<evidence type="ECO:0008006" key="4">
    <source>
        <dbReference type="Google" id="ProtNLM"/>
    </source>
</evidence>
<dbReference type="Proteomes" id="UP001565368">
    <property type="component" value="Unassembled WGS sequence"/>
</dbReference>
<accession>A0ABR3Q079</accession>